<dbReference type="EMBL" id="BSKO01000001">
    <property type="protein sequence ID" value="GLO65475.1"/>
    <property type="molecule type" value="Genomic_DNA"/>
</dbReference>
<accession>A0ABQ5THH1</accession>
<dbReference type="Gene3D" id="3.30.110.170">
    <property type="entry name" value="Protein of unknown function (DUF541), domain 1"/>
    <property type="match status" value="1"/>
</dbReference>
<organism evidence="1 2">
    <name type="scientific">Oceanobacillus kimchii</name>
    <dbReference type="NCBI Taxonomy" id="746691"/>
    <lineage>
        <taxon>Bacteria</taxon>
        <taxon>Bacillati</taxon>
        <taxon>Bacillota</taxon>
        <taxon>Bacilli</taxon>
        <taxon>Bacillales</taxon>
        <taxon>Bacillaceae</taxon>
        <taxon>Oceanobacillus</taxon>
    </lineage>
</organism>
<proteinExistence type="predicted"/>
<keyword evidence="2" id="KW-1185">Reference proteome</keyword>
<dbReference type="InterPro" id="IPR007497">
    <property type="entry name" value="SIMPL/DUF541"/>
</dbReference>
<dbReference type="Gene3D" id="3.30.70.2970">
    <property type="entry name" value="Protein of unknown function (DUF541), domain 2"/>
    <property type="match status" value="1"/>
</dbReference>
<dbReference type="Pfam" id="PF04402">
    <property type="entry name" value="SIMPL"/>
    <property type="match status" value="1"/>
</dbReference>
<dbReference type="Proteomes" id="UP001275436">
    <property type="component" value="Unassembled WGS sequence"/>
</dbReference>
<protein>
    <submittedName>
        <fullName evidence="1">SIMPL domain-containing protein</fullName>
    </submittedName>
</protein>
<comment type="caution">
    <text evidence="1">The sequence shown here is derived from an EMBL/GenBank/DDBJ whole genome shotgun (WGS) entry which is preliminary data.</text>
</comment>
<evidence type="ECO:0000313" key="1">
    <source>
        <dbReference type="EMBL" id="GLO65475.1"/>
    </source>
</evidence>
<dbReference type="RefSeq" id="WP_017796164.1">
    <property type="nucleotide sequence ID" value="NZ_BSKO01000001.1"/>
</dbReference>
<evidence type="ECO:0000313" key="2">
    <source>
        <dbReference type="Proteomes" id="UP001275436"/>
    </source>
</evidence>
<sequence>MYYHYVPSQMRQSLPMRQTNSTITITGTGSVLVVPSIAHVRLAVVTRNASLEEAQQQNNESMTNVIRAIVNEGIPRESIQTTSFSARPIYDYVDGKQIFETFEVRNEITITLEDLDRLGEIIDLAINQGANEVVSVTFSVDDPENFYEEALTLALQNAESKAEVMAQELGVSLNPIPTKITEVDSGGNGVKLFAASTPVEPGTQRIEASVKVDYQLQG</sequence>
<dbReference type="PANTHER" id="PTHR34387:SF2">
    <property type="entry name" value="SLR1258 PROTEIN"/>
    <property type="match status" value="1"/>
</dbReference>
<dbReference type="PANTHER" id="PTHR34387">
    <property type="entry name" value="SLR1258 PROTEIN"/>
    <property type="match status" value="1"/>
</dbReference>
<name>A0ABQ5THH1_9BACI</name>
<gene>
    <name evidence="1" type="ORF">MACH08_12590</name>
</gene>
<reference evidence="1 2" key="1">
    <citation type="submission" date="2023-02" db="EMBL/GenBank/DDBJ databases">
        <title>Oceanobacillus kimchii IFOP_LL358 isolated form Alexandrium catenella lab strain.</title>
        <authorList>
            <person name="Gajardo G."/>
            <person name="Ueki S."/>
            <person name="Maruyama F."/>
        </authorList>
    </citation>
    <scope>NUCLEOTIDE SEQUENCE [LARGE SCALE GENOMIC DNA]</scope>
    <source>
        <strain evidence="1 2">IFOP_LL358</strain>
    </source>
</reference>
<dbReference type="InterPro" id="IPR052022">
    <property type="entry name" value="26kDa_periplasmic_antigen"/>
</dbReference>